<dbReference type="Proteomes" id="UP000009168">
    <property type="component" value="Unassembled WGS sequence"/>
</dbReference>
<dbReference type="GO" id="GO:0005886">
    <property type="term" value="C:plasma membrane"/>
    <property type="evidence" value="ECO:0007669"/>
    <property type="project" value="TreeGrafter"/>
</dbReference>
<dbReference type="OrthoDB" id="433309at2759"/>
<feature type="domain" description="Potassium channel" evidence="3">
    <location>
        <begin position="474"/>
        <end position="514"/>
    </location>
</feature>
<dbReference type="InterPro" id="IPR013099">
    <property type="entry name" value="K_chnl_dom"/>
</dbReference>
<dbReference type="GeneID" id="7831996"/>
<dbReference type="InParanoid" id="Q22U43"/>
<sequence>MNVKGDAINRKVELQNQYNQNKRLQNQNLTKDHLVQAHLCHSAMPNIERDLSNISHSQQANRDSLIWLSDKRDQQKKNNDNDDLNDDNQIKNVQDSKPNLFVGKQQTDSKYQIEKFEFSEYGILDSLSIQQTKRFTIKRGIEFFVIKNIKKFISNIKKKSRRLLFKALSKPQFLLINDVSSSYDYYLENGYFNLSVFILTQFINIFIYQQLFLIINQERTFIEKQLYRIGSKIQITCYINYFINKYFFQIVLIKNLSKLLQLNQVSKIVDRISQIELFCYIIQPESIFKLAWDAFIVLFNITFIAYIPLYHIFLDLFPENFSQQVFFIQICLVILILDIFVNLNSGIFKNGLVIKDRTQILKKQYKNLMQNFQFIKKYKTIFFRKDLLIFIFMAFSINDKKDSPLSYFNYIVFLKIRDVNSKLEDLESKFRLNDTMLNLLKLFKLQFFIFFIAHIICCIFLKIGLEQVSSGQSWIVYYNLQQANFQEQYLNSLYFCLITMTTIGYGDISPKTLIFYPCCQCNCMCYIWLHFFINK</sequence>
<evidence type="ECO:0000313" key="5">
    <source>
        <dbReference type="Proteomes" id="UP000009168"/>
    </source>
</evidence>
<dbReference type="GO" id="GO:0042391">
    <property type="term" value="P:regulation of membrane potential"/>
    <property type="evidence" value="ECO:0007669"/>
    <property type="project" value="TreeGrafter"/>
</dbReference>
<feature type="transmembrane region" description="Helical" evidence="2">
    <location>
        <begin position="381"/>
        <end position="398"/>
    </location>
</feature>
<evidence type="ECO:0000259" key="3">
    <source>
        <dbReference type="Pfam" id="PF07885"/>
    </source>
</evidence>
<dbReference type="PANTHER" id="PTHR10217:SF435">
    <property type="entry name" value="POTASSIUM VOLTAGE-GATED CHANNEL PROTEIN EAG"/>
    <property type="match status" value="1"/>
</dbReference>
<dbReference type="RefSeq" id="XP_001009089.3">
    <property type="nucleotide sequence ID" value="XM_001009089.3"/>
</dbReference>
<keyword evidence="2" id="KW-0472">Membrane</keyword>
<keyword evidence="2" id="KW-1133">Transmembrane helix</keyword>
<dbReference type="InterPro" id="IPR050818">
    <property type="entry name" value="KCNH_animal-type"/>
</dbReference>
<keyword evidence="5" id="KW-1185">Reference proteome</keyword>
<keyword evidence="2" id="KW-0812">Transmembrane</keyword>
<reference evidence="5" key="1">
    <citation type="journal article" date="2006" name="PLoS Biol.">
        <title>Macronuclear genome sequence of the ciliate Tetrahymena thermophila, a model eukaryote.</title>
        <authorList>
            <person name="Eisen J.A."/>
            <person name="Coyne R.S."/>
            <person name="Wu M."/>
            <person name="Wu D."/>
            <person name="Thiagarajan M."/>
            <person name="Wortman J.R."/>
            <person name="Badger J.H."/>
            <person name="Ren Q."/>
            <person name="Amedeo P."/>
            <person name="Jones K.M."/>
            <person name="Tallon L.J."/>
            <person name="Delcher A.L."/>
            <person name="Salzberg S.L."/>
            <person name="Silva J.C."/>
            <person name="Haas B.J."/>
            <person name="Majoros W.H."/>
            <person name="Farzad M."/>
            <person name="Carlton J.M."/>
            <person name="Smith R.K. Jr."/>
            <person name="Garg J."/>
            <person name="Pearlman R.E."/>
            <person name="Karrer K.M."/>
            <person name="Sun L."/>
            <person name="Manning G."/>
            <person name="Elde N.C."/>
            <person name="Turkewitz A.P."/>
            <person name="Asai D.J."/>
            <person name="Wilkes D.E."/>
            <person name="Wang Y."/>
            <person name="Cai H."/>
            <person name="Collins K."/>
            <person name="Stewart B.A."/>
            <person name="Lee S.R."/>
            <person name="Wilamowska K."/>
            <person name="Weinberg Z."/>
            <person name="Ruzzo W.L."/>
            <person name="Wloga D."/>
            <person name="Gaertig J."/>
            <person name="Frankel J."/>
            <person name="Tsao C.-C."/>
            <person name="Gorovsky M.A."/>
            <person name="Keeling P.J."/>
            <person name="Waller R.F."/>
            <person name="Patron N.J."/>
            <person name="Cherry J.M."/>
            <person name="Stover N.A."/>
            <person name="Krieger C.J."/>
            <person name="del Toro C."/>
            <person name="Ryder H.F."/>
            <person name="Williamson S.C."/>
            <person name="Barbeau R.A."/>
            <person name="Hamilton E.P."/>
            <person name="Orias E."/>
        </authorList>
    </citation>
    <scope>NUCLEOTIDE SEQUENCE [LARGE SCALE GENOMIC DNA]</scope>
    <source>
        <strain evidence="5">SB210</strain>
    </source>
</reference>
<feature type="transmembrane region" description="Helical" evidence="2">
    <location>
        <begin position="489"/>
        <end position="508"/>
    </location>
</feature>
<dbReference type="Pfam" id="PF07885">
    <property type="entry name" value="Ion_trans_2"/>
    <property type="match status" value="1"/>
</dbReference>
<accession>Q22U43</accession>
<organism evidence="4 5">
    <name type="scientific">Tetrahymena thermophila (strain SB210)</name>
    <dbReference type="NCBI Taxonomy" id="312017"/>
    <lineage>
        <taxon>Eukaryota</taxon>
        <taxon>Sar</taxon>
        <taxon>Alveolata</taxon>
        <taxon>Ciliophora</taxon>
        <taxon>Intramacronucleata</taxon>
        <taxon>Oligohymenophorea</taxon>
        <taxon>Hymenostomatida</taxon>
        <taxon>Tetrahymenina</taxon>
        <taxon>Tetrahymenidae</taxon>
        <taxon>Tetrahymena</taxon>
    </lineage>
</organism>
<dbReference type="GO" id="GO:0005249">
    <property type="term" value="F:voltage-gated potassium channel activity"/>
    <property type="evidence" value="ECO:0007669"/>
    <property type="project" value="TreeGrafter"/>
</dbReference>
<evidence type="ECO:0000256" key="1">
    <source>
        <dbReference type="SAM" id="MobiDB-lite"/>
    </source>
</evidence>
<feature type="transmembrane region" description="Helical" evidence="2">
    <location>
        <begin position="290"/>
        <end position="313"/>
    </location>
</feature>
<feature type="region of interest" description="Disordered" evidence="1">
    <location>
        <begin position="66"/>
        <end position="98"/>
    </location>
</feature>
<feature type="transmembrane region" description="Helical" evidence="2">
    <location>
        <begin position="445"/>
        <end position="465"/>
    </location>
</feature>
<name>Q22U43_TETTS</name>
<dbReference type="AlphaFoldDB" id="Q22U43"/>
<feature type="transmembrane region" description="Helical" evidence="2">
    <location>
        <begin position="514"/>
        <end position="533"/>
    </location>
</feature>
<evidence type="ECO:0000313" key="4">
    <source>
        <dbReference type="EMBL" id="EAR88844.3"/>
    </source>
</evidence>
<dbReference type="Gene3D" id="1.10.287.70">
    <property type="match status" value="1"/>
</dbReference>
<feature type="transmembrane region" description="Helical" evidence="2">
    <location>
        <begin position="325"/>
        <end position="348"/>
    </location>
</feature>
<protein>
    <submittedName>
        <fullName evidence="4">Ion channel protein</fullName>
    </submittedName>
</protein>
<gene>
    <name evidence="4" type="ORF">TTHERM_00263400</name>
</gene>
<dbReference type="eggNOG" id="KOG0498">
    <property type="taxonomic scope" value="Eukaryota"/>
</dbReference>
<dbReference type="EMBL" id="GG662830">
    <property type="protein sequence ID" value="EAR88844.3"/>
    <property type="molecule type" value="Genomic_DNA"/>
</dbReference>
<dbReference type="PANTHER" id="PTHR10217">
    <property type="entry name" value="VOLTAGE AND LIGAND GATED POTASSIUM CHANNEL"/>
    <property type="match status" value="1"/>
</dbReference>
<dbReference type="KEGG" id="tet:TTHERM_00263400"/>
<proteinExistence type="predicted"/>
<feature type="transmembrane region" description="Helical" evidence="2">
    <location>
        <begin position="191"/>
        <end position="215"/>
    </location>
</feature>
<dbReference type="HOGENOM" id="CLU_002694_0_0_1"/>
<evidence type="ECO:0000256" key="2">
    <source>
        <dbReference type="SAM" id="Phobius"/>
    </source>
</evidence>
<feature type="compositionally biased region" description="Basic and acidic residues" evidence="1">
    <location>
        <begin position="69"/>
        <end position="80"/>
    </location>
</feature>
<dbReference type="SUPFAM" id="SSF81324">
    <property type="entry name" value="Voltage-gated potassium channels"/>
    <property type="match status" value="1"/>
</dbReference>